<comment type="caution">
    <text evidence="2">The sequence shown here is derived from an EMBL/GenBank/DDBJ whole genome shotgun (WGS) entry which is preliminary data.</text>
</comment>
<evidence type="ECO:0000313" key="3">
    <source>
        <dbReference type="Proteomes" id="UP001314229"/>
    </source>
</evidence>
<dbReference type="EMBL" id="CAWUFR010001461">
    <property type="protein sequence ID" value="CAK6983799.1"/>
    <property type="molecule type" value="Genomic_DNA"/>
</dbReference>
<sequence length="136" mass="14679">MAEDVSVETLTDGLTLLVNLGKVLLQKAHEDAAGSLEDFVPYKITTLFGLITAGSNFYKSIGVKKKSEAEAVWQKSFHDAAVREQVDELLQLERRRCDSGSVPRSGTEAAAGPHQTFRMTAVTRPRGRAASQSGSA</sequence>
<evidence type="ECO:0000313" key="2">
    <source>
        <dbReference type="EMBL" id="CAK6983799.1"/>
    </source>
</evidence>
<keyword evidence="3" id="KW-1185">Reference proteome</keyword>
<dbReference type="Proteomes" id="UP001314229">
    <property type="component" value="Unassembled WGS sequence"/>
</dbReference>
<accession>A0AAV1QJR8</accession>
<gene>
    <name evidence="2" type="ORF">FSCOSCO3_A031961</name>
</gene>
<organism evidence="2 3">
    <name type="scientific">Scomber scombrus</name>
    <name type="common">Atlantic mackerel</name>
    <name type="synonym">Scomber vernalis</name>
    <dbReference type="NCBI Taxonomy" id="13677"/>
    <lineage>
        <taxon>Eukaryota</taxon>
        <taxon>Metazoa</taxon>
        <taxon>Chordata</taxon>
        <taxon>Craniata</taxon>
        <taxon>Vertebrata</taxon>
        <taxon>Euteleostomi</taxon>
        <taxon>Actinopterygii</taxon>
        <taxon>Neopterygii</taxon>
        <taxon>Teleostei</taxon>
        <taxon>Neoteleostei</taxon>
        <taxon>Acanthomorphata</taxon>
        <taxon>Pelagiaria</taxon>
        <taxon>Scombriformes</taxon>
        <taxon>Scombridae</taxon>
        <taxon>Scomber</taxon>
    </lineage>
</organism>
<evidence type="ECO:0000256" key="1">
    <source>
        <dbReference type="SAM" id="MobiDB-lite"/>
    </source>
</evidence>
<reference evidence="2 3" key="1">
    <citation type="submission" date="2024-01" db="EMBL/GenBank/DDBJ databases">
        <authorList>
            <person name="Alioto T."/>
            <person name="Alioto T."/>
            <person name="Gomez Garrido J."/>
        </authorList>
    </citation>
    <scope>NUCLEOTIDE SEQUENCE [LARGE SCALE GENOMIC DNA]</scope>
</reference>
<proteinExistence type="predicted"/>
<name>A0AAV1QJR8_SCOSC</name>
<feature type="region of interest" description="Disordered" evidence="1">
    <location>
        <begin position="97"/>
        <end position="117"/>
    </location>
</feature>
<protein>
    <submittedName>
        <fullName evidence="2">Selenoprotein L</fullName>
    </submittedName>
</protein>
<dbReference type="AlphaFoldDB" id="A0AAV1QJR8"/>